<dbReference type="InterPro" id="IPR050808">
    <property type="entry name" value="Phage_Integrase"/>
</dbReference>
<dbReference type="Gene3D" id="1.10.443.10">
    <property type="entry name" value="Intergrase catalytic core"/>
    <property type="match status" value="1"/>
</dbReference>
<dbReference type="Proteomes" id="UP000658390">
    <property type="component" value="Unassembled WGS sequence"/>
</dbReference>
<dbReference type="GO" id="GO:0015074">
    <property type="term" value="P:DNA integration"/>
    <property type="evidence" value="ECO:0007669"/>
    <property type="project" value="UniProtKB-KW"/>
</dbReference>
<comment type="similarity">
    <text evidence="1">Belongs to the 'phage' integrase family.</text>
</comment>
<dbReference type="InterPro" id="IPR010998">
    <property type="entry name" value="Integrase_recombinase_N"/>
</dbReference>
<dbReference type="Pfam" id="PF00589">
    <property type="entry name" value="Phage_integrase"/>
    <property type="match status" value="1"/>
</dbReference>
<keyword evidence="4" id="KW-0233">DNA recombination</keyword>
<evidence type="ECO:0000256" key="4">
    <source>
        <dbReference type="ARBA" id="ARBA00023172"/>
    </source>
</evidence>
<dbReference type="SUPFAM" id="SSF56349">
    <property type="entry name" value="DNA breaking-rejoining enzymes"/>
    <property type="match status" value="1"/>
</dbReference>
<evidence type="ECO:0000256" key="1">
    <source>
        <dbReference type="ARBA" id="ARBA00008857"/>
    </source>
</evidence>
<dbReference type="GO" id="GO:0003677">
    <property type="term" value="F:DNA binding"/>
    <property type="evidence" value="ECO:0007669"/>
    <property type="project" value="UniProtKB-KW"/>
</dbReference>
<dbReference type="Pfam" id="PF13356">
    <property type="entry name" value="Arm-DNA-bind_3"/>
    <property type="match status" value="1"/>
</dbReference>
<dbReference type="AlphaFoldDB" id="A0A8I1FX30"/>
<dbReference type="PANTHER" id="PTHR30629">
    <property type="entry name" value="PROPHAGE INTEGRASE"/>
    <property type="match status" value="1"/>
</dbReference>
<accession>A0A8I1FX30</accession>
<evidence type="ECO:0000259" key="5">
    <source>
        <dbReference type="PROSITE" id="PS51898"/>
    </source>
</evidence>
<organism evidence="6 7">
    <name type="scientific">Pseudomonas psychrophila</name>
    <dbReference type="NCBI Taxonomy" id="122355"/>
    <lineage>
        <taxon>Bacteria</taxon>
        <taxon>Pseudomonadati</taxon>
        <taxon>Pseudomonadota</taxon>
        <taxon>Gammaproteobacteria</taxon>
        <taxon>Pseudomonadales</taxon>
        <taxon>Pseudomonadaceae</taxon>
        <taxon>Pseudomonas</taxon>
    </lineage>
</organism>
<name>A0A8I1FX30_9PSED</name>
<proteinExistence type="inferred from homology"/>
<sequence>MPHATLDALFVRTAVCPEGKSKVDYYDTAITGFILEVRASGGKTFHLRYRDPHGKQRQHKIGDSKSLTFDKARQAATVLRSQVVLGASPSDERMTKRAIPTLAEFSEQRYMPYVKGYKKSWDIDDSYLRNHVLPRFGALHLDQISLQGVIAFHQAMKEAGYADATCNRSVILLRYMYNLGKKWKIPGAEANPTQGAQLFVLNNARERYLTAEETLRLKNAMQHSENQQLQFIVPLLLMTGARKRELFDARWEHFDLDRRNWRIPTSKSGKPRHVPLSAIVLEILAQVPRWEGCPFVVPNPQTRLPYKSIYCSWNTARKEAGLPEVRMHDLRHSMASNMVNSGRSIYEVAKVLGHTQLKTTQRYSHLSQETLLAAVDAASNATGSAWASA</sequence>
<dbReference type="RefSeq" id="WP_198823025.1">
    <property type="nucleotide sequence ID" value="NZ_JAEKCZ010000033.1"/>
</dbReference>
<dbReference type="InterPro" id="IPR013762">
    <property type="entry name" value="Integrase-like_cat_sf"/>
</dbReference>
<dbReference type="PROSITE" id="PS51898">
    <property type="entry name" value="TYR_RECOMBINASE"/>
    <property type="match status" value="1"/>
</dbReference>
<dbReference type="InterPro" id="IPR038488">
    <property type="entry name" value="Integrase_DNA-bd_sf"/>
</dbReference>
<comment type="caution">
    <text evidence="6">The sequence shown here is derived from an EMBL/GenBank/DDBJ whole genome shotgun (WGS) entry which is preliminary data.</text>
</comment>
<dbReference type="EMBL" id="JAEKCZ010000033">
    <property type="protein sequence ID" value="MBJ2259668.1"/>
    <property type="molecule type" value="Genomic_DNA"/>
</dbReference>
<gene>
    <name evidence="6" type="ORF">JFT45_24505</name>
</gene>
<dbReference type="GO" id="GO:0006310">
    <property type="term" value="P:DNA recombination"/>
    <property type="evidence" value="ECO:0007669"/>
    <property type="project" value="UniProtKB-KW"/>
</dbReference>
<dbReference type="Gene3D" id="1.10.150.130">
    <property type="match status" value="1"/>
</dbReference>
<keyword evidence="2" id="KW-0229">DNA integration</keyword>
<evidence type="ECO:0000313" key="6">
    <source>
        <dbReference type="EMBL" id="MBJ2259668.1"/>
    </source>
</evidence>
<evidence type="ECO:0000256" key="2">
    <source>
        <dbReference type="ARBA" id="ARBA00022908"/>
    </source>
</evidence>
<dbReference type="InterPro" id="IPR025166">
    <property type="entry name" value="Integrase_DNA_bind_dom"/>
</dbReference>
<feature type="domain" description="Tyr recombinase" evidence="5">
    <location>
        <begin position="204"/>
        <end position="376"/>
    </location>
</feature>
<dbReference type="PANTHER" id="PTHR30629:SF2">
    <property type="entry name" value="PROPHAGE INTEGRASE INTS-RELATED"/>
    <property type="match status" value="1"/>
</dbReference>
<dbReference type="Gene3D" id="3.30.160.390">
    <property type="entry name" value="Integrase, DNA-binding domain"/>
    <property type="match status" value="1"/>
</dbReference>
<protein>
    <submittedName>
        <fullName evidence="6">Tyrosine-type recombinase/integrase</fullName>
    </submittedName>
</protein>
<reference evidence="6" key="1">
    <citation type="submission" date="2020-12" db="EMBL/GenBank/DDBJ databases">
        <title>Antibiotic resistance and phylogeny of Pseudomonas spp. isolated over three decades from chicken meat in the Norwegian food chain.</title>
        <authorList>
            <person name="Moen B."/>
        </authorList>
    </citation>
    <scope>NUCLEOTIDE SEQUENCE</scope>
    <source>
        <strain evidence="6">MF6762</strain>
    </source>
</reference>
<dbReference type="CDD" id="cd00796">
    <property type="entry name" value="INT_Rci_Hp1_C"/>
    <property type="match status" value="1"/>
</dbReference>
<keyword evidence="3" id="KW-0238">DNA-binding</keyword>
<evidence type="ECO:0000313" key="7">
    <source>
        <dbReference type="Proteomes" id="UP000658390"/>
    </source>
</evidence>
<evidence type="ECO:0000256" key="3">
    <source>
        <dbReference type="ARBA" id="ARBA00023125"/>
    </source>
</evidence>
<dbReference type="InterPro" id="IPR011010">
    <property type="entry name" value="DNA_brk_join_enz"/>
</dbReference>
<dbReference type="InterPro" id="IPR002104">
    <property type="entry name" value="Integrase_catalytic"/>
</dbReference>